<gene>
    <name evidence="3" type="primary">rlpA</name>
    <name evidence="6" type="ORF">WA1_44070</name>
</gene>
<dbReference type="RefSeq" id="WP_026134799.1">
    <property type="nucleotide sequence ID" value="NZ_KQ976354.1"/>
</dbReference>
<dbReference type="PANTHER" id="PTHR34183:SF1">
    <property type="entry name" value="ENDOLYTIC PEPTIDOGLYCAN TRANSGLYCOSYLASE RLPA"/>
    <property type="match status" value="1"/>
</dbReference>
<evidence type="ECO:0000256" key="4">
    <source>
        <dbReference type="RuleBase" id="RU003495"/>
    </source>
</evidence>
<comment type="caution">
    <text evidence="6">The sequence shown here is derived from an EMBL/GenBank/DDBJ whole genome shotgun (WGS) entry which is preliminary data.</text>
</comment>
<dbReference type="InterPro" id="IPR034718">
    <property type="entry name" value="RlpA"/>
</dbReference>
<dbReference type="OrthoDB" id="9779128at2"/>
<dbReference type="AlphaFoldDB" id="A0A139WW56"/>
<evidence type="ECO:0000256" key="2">
    <source>
        <dbReference type="ARBA" id="ARBA00023316"/>
    </source>
</evidence>
<dbReference type="GO" id="GO:0071555">
    <property type="term" value="P:cell wall organization"/>
    <property type="evidence" value="ECO:0007669"/>
    <property type="project" value="UniProtKB-KW"/>
</dbReference>
<reference evidence="6 7" key="1">
    <citation type="journal article" date="2013" name="Genome Biol. Evol.">
        <title>Genomes of Stigonematalean cyanobacteria (subsection V) and the evolution of oxygenic photosynthesis from prokaryotes to plastids.</title>
        <authorList>
            <person name="Dagan T."/>
            <person name="Roettger M."/>
            <person name="Stucken K."/>
            <person name="Landan G."/>
            <person name="Koch R."/>
            <person name="Major P."/>
            <person name="Gould S.B."/>
            <person name="Goremykin V.V."/>
            <person name="Rippka R."/>
            <person name="Tandeau de Marsac N."/>
            <person name="Gugger M."/>
            <person name="Lockhart P.J."/>
            <person name="Allen J.F."/>
            <person name="Brune I."/>
            <person name="Maus I."/>
            <person name="Puhler A."/>
            <person name="Martin W.F."/>
        </authorList>
    </citation>
    <scope>NUCLEOTIDE SEQUENCE [LARGE SCALE GENOMIC DNA]</scope>
    <source>
        <strain evidence="6 7">PCC 7110</strain>
    </source>
</reference>
<keyword evidence="2 3" id="KW-0961">Cell wall biogenesis/degradation</keyword>
<dbReference type="Proteomes" id="UP000076925">
    <property type="component" value="Unassembled WGS sequence"/>
</dbReference>
<dbReference type="CDD" id="cd22268">
    <property type="entry name" value="DPBB_RlpA-like"/>
    <property type="match status" value="1"/>
</dbReference>
<name>A0A139WW56_9CYAN</name>
<sequence>MIFFGLLWVTSWIGSFLSLNQNLPSSFTSNIVPAKVSSNLGKLVSNPHPFLTPVRHQMNVVGTTTILSLRFLKMDWGDKESKPNLTKPPAPLIKRDKNSKNQFCGLQQDNLAKQPTVKDASLLPVPSLIKTGSDDRDFLPNQILRSLQNFFRFPNPIEPGFDSTSSPVVVVNRGTSNYEVWLNNRVVANLPDRQQASLMQQRLTRLVKSSNFDASRLHPALVDGIPALMSGNRFLFGIGKEVTRKTHRSGDLLAIEWVNNLRQALQVPKLSLVEGQKEMYGLTSSKKRMAGLASWYGPYFHGRITANGETFNQNELTVAHKSLPFNTYLQVTNLKNGKTVIVRVNDRGPYIPPRSLDLSRVAARCIDSELAGVVPYEAVILNKSKPRMTLKRPSLNLKMQKPPRKLAVISD</sequence>
<protein>
    <recommendedName>
        <fullName evidence="3">Probable endolytic peptidoglycan transglycosylase RlpA</fullName>
        <ecNumber evidence="3">4.2.2.-</ecNumber>
    </recommendedName>
</protein>
<evidence type="ECO:0000313" key="7">
    <source>
        <dbReference type="Proteomes" id="UP000076925"/>
    </source>
</evidence>
<evidence type="ECO:0000259" key="5">
    <source>
        <dbReference type="Pfam" id="PF03330"/>
    </source>
</evidence>
<evidence type="ECO:0000256" key="3">
    <source>
        <dbReference type="HAMAP-Rule" id="MF_02071"/>
    </source>
</evidence>
<feature type="domain" description="RlpA-like protein double-psi beta-barrel" evidence="5">
    <location>
        <begin position="289"/>
        <end position="375"/>
    </location>
</feature>
<dbReference type="EMBL" id="ANNX02000047">
    <property type="protein sequence ID" value="KYC36665.1"/>
    <property type="molecule type" value="Genomic_DNA"/>
</dbReference>
<dbReference type="STRING" id="128403.WA1_44070"/>
<dbReference type="Pfam" id="PF03330">
    <property type="entry name" value="DPBB_1"/>
    <property type="match status" value="1"/>
</dbReference>
<accession>A0A139WW56</accession>
<dbReference type="PANTHER" id="PTHR34183">
    <property type="entry name" value="ENDOLYTIC PEPTIDOGLYCAN TRANSGLYCOSYLASE RLPA"/>
    <property type="match status" value="1"/>
</dbReference>
<dbReference type="GO" id="GO:0000270">
    <property type="term" value="P:peptidoglycan metabolic process"/>
    <property type="evidence" value="ECO:0007669"/>
    <property type="project" value="UniProtKB-UniRule"/>
</dbReference>
<dbReference type="Gene3D" id="2.40.40.10">
    <property type="entry name" value="RlpA-like domain"/>
    <property type="match status" value="1"/>
</dbReference>
<comment type="function">
    <text evidence="3">Lytic transglycosylase with a strong preference for naked glycan strands that lack stem peptides.</text>
</comment>
<dbReference type="SUPFAM" id="SSF50685">
    <property type="entry name" value="Barwin-like endoglucanases"/>
    <property type="match status" value="1"/>
</dbReference>
<dbReference type="GO" id="GO:0008932">
    <property type="term" value="F:lytic endotransglycosylase activity"/>
    <property type="evidence" value="ECO:0007669"/>
    <property type="project" value="UniProtKB-UniRule"/>
</dbReference>
<proteinExistence type="inferred from homology"/>
<dbReference type="EC" id="4.2.2.-" evidence="3"/>
<dbReference type="InterPro" id="IPR036908">
    <property type="entry name" value="RlpA-like_sf"/>
</dbReference>
<evidence type="ECO:0000313" key="6">
    <source>
        <dbReference type="EMBL" id="KYC36665.1"/>
    </source>
</evidence>
<dbReference type="NCBIfam" id="TIGR00413">
    <property type="entry name" value="rlpA"/>
    <property type="match status" value="1"/>
</dbReference>
<keyword evidence="7" id="KW-1185">Reference proteome</keyword>
<evidence type="ECO:0000256" key="1">
    <source>
        <dbReference type="ARBA" id="ARBA00023239"/>
    </source>
</evidence>
<dbReference type="InterPro" id="IPR009009">
    <property type="entry name" value="RlpA-like_DPBB"/>
</dbReference>
<comment type="similarity">
    <text evidence="3 4">Belongs to the RlpA family.</text>
</comment>
<keyword evidence="1 3" id="KW-0456">Lyase</keyword>
<dbReference type="InterPro" id="IPR012997">
    <property type="entry name" value="RplA"/>
</dbReference>
<organism evidence="6 7">
    <name type="scientific">Scytonema hofmannii PCC 7110</name>
    <dbReference type="NCBI Taxonomy" id="128403"/>
    <lineage>
        <taxon>Bacteria</taxon>
        <taxon>Bacillati</taxon>
        <taxon>Cyanobacteriota</taxon>
        <taxon>Cyanophyceae</taxon>
        <taxon>Nostocales</taxon>
        <taxon>Scytonemataceae</taxon>
        <taxon>Scytonema</taxon>
    </lineage>
</organism>
<dbReference type="HAMAP" id="MF_02071">
    <property type="entry name" value="RlpA"/>
    <property type="match status" value="1"/>
</dbReference>